<dbReference type="AlphaFoldDB" id="A4J2I3"/>
<evidence type="ECO:0000313" key="5">
    <source>
        <dbReference type="EMBL" id="ABO49286.1"/>
    </source>
</evidence>
<dbReference type="InterPro" id="IPR011991">
    <property type="entry name" value="ArsR-like_HTH"/>
</dbReference>
<sequence length="145" mass="16761">MDKRKKIIAIDMLFHDLVKNSSCQLKELLKDLITPTQFFLLKIIASQETCKAADIAHIFDITPAAATTIIDRLYKNGLIERNRSEKDRRIVWLKLTENGRQLLSDIEAMRIQMLVKQFANITDGEMQTLYEVLKKVLDKDLVDPD</sequence>
<proteinExistence type="predicted"/>
<dbReference type="Gene3D" id="1.10.10.10">
    <property type="entry name" value="Winged helix-like DNA-binding domain superfamily/Winged helix DNA-binding domain"/>
    <property type="match status" value="1"/>
</dbReference>
<keyword evidence="2" id="KW-0238">DNA-binding</keyword>
<dbReference type="KEGG" id="drm:Dred_0747"/>
<keyword evidence="6" id="KW-1185">Reference proteome</keyword>
<accession>A4J2I3</accession>
<dbReference type="CDD" id="cd00090">
    <property type="entry name" value="HTH_ARSR"/>
    <property type="match status" value="1"/>
</dbReference>
<evidence type="ECO:0000256" key="1">
    <source>
        <dbReference type="ARBA" id="ARBA00023015"/>
    </source>
</evidence>
<dbReference type="HOGENOM" id="CLU_083287_27_4_9"/>
<dbReference type="InterPro" id="IPR036390">
    <property type="entry name" value="WH_DNA-bd_sf"/>
</dbReference>
<dbReference type="SMART" id="SM00347">
    <property type="entry name" value="HTH_MARR"/>
    <property type="match status" value="1"/>
</dbReference>
<dbReference type="GO" id="GO:0003700">
    <property type="term" value="F:DNA-binding transcription factor activity"/>
    <property type="evidence" value="ECO:0007669"/>
    <property type="project" value="InterPro"/>
</dbReference>
<organism evidence="5 6">
    <name type="scientific">Desulforamulus reducens (strain ATCC BAA-1160 / DSM 100696 / MI-1)</name>
    <name type="common">Desulfotomaculum reducens</name>
    <dbReference type="NCBI Taxonomy" id="349161"/>
    <lineage>
        <taxon>Bacteria</taxon>
        <taxon>Bacillati</taxon>
        <taxon>Bacillota</taxon>
        <taxon>Clostridia</taxon>
        <taxon>Eubacteriales</taxon>
        <taxon>Peptococcaceae</taxon>
        <taxon>Desulforamulus</taxon>
    </lineage>
</organism>
<dbReference type="EMBL" id="CP000612">
    <property type="protein sequence ID" value="ABO49286.1"/>
    <property type="molecule type" value="Genomic_DNA"/>
</dbReference>
<name>A4J2I3_DESRM</name>
<dbReference type="PANTHER" id="PTHR42756">
    <property type="entry name" value="TRANSCRIPTIONAL REGULATOR, MARR"/>
    <property type="match status" value="1"/>
</dbReference>
<evidence type="ECO:0000259" key="4">
    <source>
        <dbReference type="PROSITE" id="PS50995"/>
    </source>
</evidence>
<keyword evidence="3" id="KW-0804">Transcription</keyword>
<dbReference type="PROSITE" id="PS50995">
    <property type="entry name" value="HTH_MARR_2"/>
    <property type="match status" value="1"/>
</dbReference>
<dbReference type="PRINTS" id="PR00598">
    <property type="entry name" value="HTHMARR"/>
</dbReference>
<dbReference type="InterPro" id="IPR000835">
    <property type="entry name" value="HTH_MarR-typ"/>
</dbReference>
<dbReference type="STRING" id="349161.Dred_0747"/>
<gene>
    <name evidence="5" type="ordered locus">Dred_0747</name>
</gene>
<reference evidence="5 6" key="1">
    <citation type="submission" date="2007-03" db="EMBL/GenBank/DDBJ databases">
        <title>Complete sequence of Desulfotomaculum reducens MI-1.</title>
        <authorList>
            <consortium name="US DOE Joint Genome Institute"/>
            <person name="Copeland A."/>
            <person name="Lucas S."/>
            <person name="Lapidus A."/>
            <person name="Barry K."/>
            <person name="Detter J.C."/>
            <person name="Glavina del Rio T."/>
            <person name="Hammon N."/>
            <person name="Israni S."/>
            <person name="Dalin E."/>
            <person name="Tice H."/>
            <person name="Pitluck S."/>
            <person name="Sims D."/>
            <person name="Brettin T."/>
            <person name="Bruce D."/>
            <person name="Han C."/>
            <person name="Tapia R."/>
            <person name="Schmutz J."/>
            <person name="Larimer F."/>
            <person name="Land M."/>
            <person name="Hauser L."/>
            <person name="Kyrpides N."/>
            <person name="Kim E."/>
            <person name="Tebo B.M."/>
            <person name="Richardson P."/>
        </authorList>
    </citation>
    <scope>NUCLEOTIDE SEQUENCE [LARGE SCALE GENOMIC DNA]</scope>
    <source>
        <strain evidence="5 6">MI-1</strain>
    </source>
</reference>
<dbReference type="SUPFAM" id="SSF46785">
    <property type="entry name" value="Winged helix' DNA-binding domain"/>
    <property type="match status" value="1"/>
</dbReference>
<dbReference type="InterPro" id="IPR036388">
    <property type="entry name" value="WH-like_DNA-bd_sf"/>
</dbReference>
<dbReference type="Proteomes" id="UP000001556">
    <property type="component" value="Chromosome"/>
</dbReference>
<dbReference type="PANTHER" id="PTHR42756:SF1">
    <property type="entry name" value="TRANSCRIPTIONAL REPRESSOR OF EMRAB OPERON"/>
    <property type="match status" value="1"/>
</dbReference>
<dbReference type="GO" id="GO:0003677">
    <property type="term" value="F:DNA binding"/>
    <property type="evidence" value="ECO:0007669"/>
    <property type="project" value="UniProtKB-KW"/>
</dbReference>
<evidence type="ECO:0000313" key="6">
    <source>
        <dbReference type="Proteomes" id="UP000001556"/>
    </source>
</evidence>
<feature type="domain" description="HTH marR-type" evidence="4">
    <location>
        <begin position="1"/>
        <end position="138"/>
    </location>
</feature>
<evidence type="ECO:0000256" key="2">
    <source>
        <dbReference type="ARBA" id="ARBA00023125"/>
    </source>
</evidence>
<evidence type="ECO:0000256" key="3">
    <source>
        <dbReference type="ARBA" id="ARBA00023163"/>
    </source>
</evidence>
<protein>
    <submittedName>
        <fullName evidence="5">Transcriptional regulator, MarR family</fullName>
    </submittedName>
</protein>
<dbReference type="Pfam" id="PF01047">
    <property type="entry name" value="MarR"/>
    <property type="match status" value="1"/>
</dbReference>
<dbReference type="eggNOG" id="COG1846">
    <property type="taxonomic scope" value="Bacteria"/>
</dbReference>
<dbReference type="RefSeq" id="WP_011877122.1">
    <property type="nucleotide sequence ID" value="NC_009253.1"/>
</dbReference>
<keyword evidence="1" id="KW-0805">Transcription regulation</keyword>